<dbReference type="EMBL" id="BAAANK010000003">
    <property type="protein sequence ID" value="GAA1829554.1"/>
    <property type="molecule type" value="Genomic_DNA"/>
</dbReference>
<protein>
    <recommendedName>
        <fullName evidence="4">WxL domain-containing protein</fullName>
    </recommendedName>
</protein>
<proteinExistence type="predicted"/>
<name>A0ABN2MJH1_9MICO</name>
<dbReference type="Proteomes" id="UP001501746">
    <property type="component" value="Unassembled WGS sequence"/>
</dbReference>
<feature type="signal peptide" evidence="1">
    <location>
        <begin position="1"/>
        <end position="29"/>
    </location>
</feature>
<dbReference type="RefSeq" id="WP_157428370.1">
    <property type="nucleotide sequence ID" value="NZ_BAAANK010000003.1"/>
</dbReference>
<gene>
    <name evidence="2" type="ORF">GCM10009750_11450</name>
</gene>
<reference evidence="2 3" key="1">
    <citation type="journal article" date="2019" name="Int. J. Syst. Evol. Microbiol.">
        <title>The Global Catalogue of Microorganisms (GCM) 10K type strain sequencing project: providing services to taxonomists for standard genome sequencing and annotation.</title>
        <authorList>
            <consortium name="The Broad Institute Genomics Platform"/>
            <consortium name="The Broad Institute Genome Sequencing Center for Infectious Disease"/>
            <person name="Wu L."/>
            <person name="Ma J."/>
        </authorList>
    </citation>
    <scope>NUCLEOTIDE SEQUENCE [LARGE SCALE GENOMIC DNA]</scope>
    <source>
        <strain evidence="2 3">JCM 14323</strain>
    </source>
</reference>
<organism evidence="2 3">
    <name type="scientific">Agromyces salentinus</name>
    <dbReference type="NCBI Taxonomy" id="269421"/>
    <lineage>
        <taxon>Bacteria</taxon>
        <taxon>Bacillati</taxon>
        <taxon>Actinomycetota</taxon>
        <taxon>Actinomycetes</taxon>
        <taxon>Micrococcales</taxon>
        <taxon>Microbacteriaceae</taxon>
        <taxon>Agromyces</taxon>
    </lineage>
</organism>
<evidence type="ECO:0000313" key="2">
    <source>
        <dbReference type="EMBL" id="GAA1829554.1"/>
    </source>
</evidence>
<sequence>MKNLRIAARACAIGVGALMLVGVAGVAAAEENHGDSTVDVQVAIPEIAEPGVLAMTVASASTALVETGSTETVRQFTGTLPTVTITDTRTADEIPEGAAWYVLGSSSGFAGDAGQAEIGAGHLGWAPRLLDGGDLGLVSEGDPVDTVMDEGSSDPFGLVDQELFASAWESSEVAPEGQWTANADLFLRTPVTVAPGNYAAILTLSLFE</sequence>
<accession>A0ABN2MJH1</accession>
<keyword evidence="1" id="KW-0732">Signal</keyword>
<keyword evidence="3" id="KW-1185">Reference proteome</keyword>
<evidence type="ECO:0000313" key="3">
    <source>
        <dbReference type="Proteomes" id="UP001501746"/>
    </source>
</evidence>
<comment type="caution">
    <text evidence="2">The sequence shown here is derived from an EMBL/GenBank/DDBJ whole genome shotgun (WGS) entry which is preliminary data.</text>
</comment>
<feature type="chain" id="PRO_5046144575" description="WxL domain-containing protein" evidence="1">
    <location>
        <begin position="30"/>
        <end position="208"/>
    </location>
</feature>
<evidence type="ECO:0008006" key="4">
    <source>
        <dbReference type="Google" id="ProtNLM"/>
    </source>
</evidence>
<evidence type="ECO:0000256" key="1">
    <source>
        <dbReference type="SAM" id="SignalP"/>
    </source>
</evidence>